<sequence>MPITKKGAKIKAAMEKEYGSKKGESVFYASANKGKITGVEGGKKAKPKGKK</sequence>
<dbReference type="EMBL" id="LR798203">
    <property type="protein sequence ID" value="CAB5170744.1"/>
    <property type="molecule type" value="Genomic_DNA"/>
</dbReference>
<gene>
    <name evidence="1" type="ORF">UFOVP155_43</name>
</gene>
<name>A0A6J7W918_9CAUD</name>
<protein>
    <submittedName>
        <fullName evidence="1">Uncharacterized protein</fullName>
    </submittedName>
</protein>
<evidence type="ECO:0000313" key="1">
    <source>
        <dbReference type="EMBL" id="CAB5170744.1"/>
    </source>
</evidence>
<reference evidence="1" key="1">
    <citation type="submission" date="2020-05" db="EMBL/GenBank/DDBJ databases">
        <authorList>
            <person name="Chiriac C."/>
            <person name="Salcher M."/>
            <person name="Ghai R."/>
            <person name="Kavagutti S V."/>
        </authorList>
    </citation>
    <scope>NUCLEOTIDE SEQUENCE</scope>
</reference>
<organism evidence="1">
    <name type="scientific">uncultured Caudovirales phage</name>
    <dbReference type="NCBI Taxonomy" id="2100421"/>
    <lineage>
        <taxon>Viruses</taxon>
        <taxon>Duplodnaviria</taxon>
        <taxon>Heunggongvirae</taxon>
        <taxon>Uroviricota</taxon>
        <taxon>Caudoviricetes</taxon>
        <taxon>Peduoviridae</taxon>
        <taxon>Maltschvirus</taxon>
        <taxon>Maltschvirus maltsch</taxon>
    </lineage>
</organism>
<proteinExistence type="predicted"/>
<accession>A0A6J7W918</accession>